<dbReference type="AlphaFoldDB" id="A0A368XWV3"/>
<keyword evidence="2" id="KW-1185">Reference proteome</keyword>
<protein>
    <submittedName>
        <fullName evidence="1">Uncharacterized protein</fullName>
    </submittedName>
</protein>
<dbReference type="InterPro" id="IPR019734">
    <property type="entry name" value="TPR_rpt"/>
</dbReference>
<dbReference type="OrthoDB" id="2712081at2"/>
<gene>
    <name evidence="1" type="ORF">DFR57_105143</name>
</gene>
<dbReference type="EMBL" id="QPJJ01000005">
    <property type="protein sequence ID" value="RCW71959.1"/>
    <property type="molecule type" value="Genomic_DNA"/>
</dbReference>
<dbReference type="SMART" id="SM00028">
    <property type="entry name" value="TPR"/>
    <property type="match status" value="5"/>
</dbReference>
<evidence type="ECO:0000313" key="1">
    <source>
        <dbReference type="EMBL" id="RCW71959.1"/>
    </source>
</evidence>
<dbReference type="Gene3D" id="1.25.40.10">
    <property type="entry name" value="Tetratricopeptide repeat domain"/>
    <property type="match status" value="4"/>
</dbReference>
<dbReference type="InterPro" id="IPR011990">
    <property type="entry name" value="TPR-like_helical_dom_sf"/>
</dbReference>
<reference evidence="1 2" key="1">
    <citation type="submission" date="2018-07" db="EMBL/GenBank/DDBJ databases">
        <title>Genomic Encyclopedia of Type Strains, Phase IV (KMG-IV): sequencing the most valuable type-strain genomes for metagenomic binning, comparative biology and taxonomic classification.</title>
        <authorList>
            <person name="Goeker M."/>
        </authorList>
    </citation>
    <scope>NUCLEOTIDE SEQUENCE [LARGE SCALE GENOMIC DNA]</scope>
    <source>
        <strain evidence="1 2">DSM 27696</strain>
    </source>
</reference>
<comment type="caution">
    <text evidence="1">The sequence shown here is derived from an EMBL/GenBank/DDBJ whole genome shotgun (WGS) entry which is preliminary data.</text>
</comment>
<name>A0A368XWV3_9BACI</name>
<dbReference type="RefSeq" id="WP_114352512.1">
    <property type="nucleotide sequence ID" value="NZ_QPJJ01000005.1"/>
</dbReference>
<sequence>MNWENYAIELLKKLQNKYPSDVFKNEVQELEKLLLEKEVNKNESTLLNQVVAVYYTQQKVYAKASHHFQQALNRQPNSEEGLKYWIAAHFHFVTLDKSYNQFQQARTTLARLLQFYEKKAYSDEHIARVYHEIGRIFVLEEDWHQAHTKFELAKKLYQSAYPVTSQVVIDLVHELAEVYIQLDQVEVAIHLYEQILRRNKKEASLKLKATLTLRVGELYFHSNIKEARKKVTEALNLYQDDPMFSIRCNMLLAEIDELSNALPRAIKYYHRALNKMEEFLPEKHFLIIFSHAKLGSLYLVQNNRKDAKQYLEKGLYMATDYPKLMMQYYQALGNLYAKEEDHALSNEMYGQFLSILEHEGKINGIAYAHTLVAIAENHSMENDTSLAIARLLEAHKLYQRLGSNCREDMAFVAFQLGISFQKDSVEKNDSEAETYLLQSWKLLQSNKNVHLKEEVNLAIIEFYKKHGKQDRCFKYENDLIQLQKLMA</sequence>
<evidence type="ECO:0000313" key="2">
    <source>
        <dbReference type="Proteomes" id="UP000252585"/>
    </source>
</evidence>
<accession>A0A368XWV3</accession>
<dbReference type="SUPFAM" id="SSF48452">
    <property type="entry name" value="TPR-like"/>
    <property type="match status" value="2"/>
</dbReference>
<organism evidence="1 2">
    <name type="scientific">Saliterribacillus persicus</name>
    <dbReference type="NCBI Taxonomy" id="930114"/>
    <lineage>
        <taxon>Bacteria</taxon>
        <taxon>Bacillati</taxon>
        <taxon>Bacillota</taxon>
        <taxon>Bacilli</taxon>
        <taxon>Bacillales</taxon>
        <taxon>Bacillaceae</taxon>
        <taxon>Saliterribacillus</taxon>
    </lineage>
</organism>
<proteinExistence type="predicted"/>
<dbReference type="Proteomes" id="UP000252585">
    <property type="component" value="Unassembled WGS sequence"/>
</dbReference>